<comment type="pathway">
    <text evidence="1">Protein modification; protein ubiquitination.</text>
</comment>
<evidence type="ECO:0000256" key="2">
    <source>
        <dbReference type="ARBA" id="ARBA00022737"/>
    </source>
</evidence>
<accession>A0A8C4SAA8</accession>
<dbReference type="GO" id="GO:0016567">
    <property type="term" value="P:protein ubiquitination"/>
    <property type="evidence" value="ECO:0007669"/>
    <property type="project" value="UniProtKB-UniPathway"/>
</dbReference>
<dbReference type="PROSITE" id="PS50297">
    <property type="entry name" value="ANK_REP_REGION"/>
    <property type="match status" value="1"/>
</dbReference>
<dbReference type="Pfam" id="PF12796">
    <property type="entry name" value="Ank_2"/>
    <property type="match status" value="1"/>
</dbReference>
<feature type="repeat" description="ANK" evidence="4">
    <location>
        <begin position="167"/>
        <end position="205"/>
    </location>
</feature>
<reference evidence="6" key="2">
    <citation type="submission" date="2025-08" db="UniProtKB">
        <authorList>
            <consortium name="Ensembl"/>
        </authorList>
    </citation>
    <scope>IDENTIFICATION</scope>
</reference>
<dbReference type="RefSeq" id="XP_028664492.1">
    <property type="nucleotide sequence ID" value="XM_028808659.2"/>
</dbReference>
<dbReference type="Ensembl" id="ENSECRT00000014669.1">
    <property type="protein sequence ID" value="ENSECRP00000014415.1"/>
    <property type="gene ID" value="ENSECRG00000009618.1"/>
</dbReference>
<dbReference type="SMART" id="SM00248">
    <property type="entry name" value="ANK"/>
    <property type="match status" value="6"/>
</dbReference>
<dbReference type="Pfam" id="PF07525">
    <property type="entry name" value="SOCS_box"/>
    <property type="match status" value="1"/>
</dbReference>
<dbReference type="PANTHER" id="PTHR24180:SF45">
    <property type="entry name" value="POLY [ADP-RIBOSE] POLYMERASE TANKYRASE"/>
    <property type="match status" value="1"/>
</dbReference>
<reference evidence="6" key="1">
    <citation type="submission" date="2021-06" db="EMBL/GenBank/DDBJ databases">
        <authorList>
            <consortium name="Wellcome Sanger Institute Data Sharing"/>
        </authorList>
    </citation>
    <scope>NUCLEOTIDE SEQUENCE [LARGE SCALE GENOMIC DNA]</scope>
</reference>
<feature type="domain" description="SOCS box" evidence="5">
    <location>
        <begin position="374"/>
        <end position="411"/>
    </location>
</feature>
<dbReference type="Proteomes" id="UP000694620">
    <property type="component" value="Chromosome 9"/>
</dbReference>
<dbReference type="GeneTree" id="ENSGT00390000006784"/>
<dbReference type="OrthoDB" id="194358at2759"/>
<dbReference type="Gene3D" id="1.25.40.20">
    <property type="entry name" value="Ankyrin repeat-containing domain"/>
    <property type="match status" value="1"/>
</dbReference>
<dbReference type="GeneID" id="114656980"/>
<dbReference type="SUPFAM" id="SSF48403">
    <property type="entry name" value="Ankyrin repeat"/>
    <property type="match status" value="1"/>
</dbReference>
<feature type="repeat" description="ANK" evidence="4">
    <location>
        <begin position="99"/>
        <end position="131"/>
    </location>
</feature>
<dbReference type="UniPathway" id="UPA00143"/>
<keyword evidence="2" id="KW-0677">Repeat</keyword>
<dbReference type="InterPro" id="IPR036036">
    <property type="entry name" value="SOCS_box-like_dom_sf"/>
</dbReference>
<dbReference type="InterPro" id="IPR002110">
    <property type="entry name" value="Ankyrin_rpt"/>
</dbReference>
<dbReference type="Gene3D" id="1.10.750.20">
    <property type="entry name" value="SOCS box"/>
    <property type="match status" value="1"/>
</dbReference>
<dbReference type="InterPro" id="IPR036770">
    <property type="entry name" value="Ankyrin_rpt-contain_sf"/>
</dbReference>
<protein>
    <submittedName>
        <fullName evidence="6">Ankyrin repeat and SOCS box containing 6</fullName>
    </submittedName>
</protein>
<dbReference type="PANTHER" id="PTHR24180">
    <property type="entry name" value="CYCLIN-DEPENDENT KINASE INHIBITOR 2C-RELATED"/>
    <property type="match status" value="1"/>
</dbReference>
<dbReference type="RefSeq" id="XP_028664491.1">
    <property type="nucleotide sequence ID" value="XM_028808658.2"/>
</dbReference>
<dbReference type="PROSITE" id="PS50225">
    <property type="entry name" value="SOCS"/>
    <property type="match status" value="1"/>
</dbReference>
<evidence type="ECO:0000313" key="6">
    <source>
        <dbReference type="Ensembl" id="ENSECRP00000014415.1"/>
    </source>
</evidence>
<dbReference type="SMART" id="SM00969">
    <property type="entry name" value="SOCS_box"/>
    <property type="match status" value="1"/>
</dbReference>
<evidence type="ECO:0000256" key="3">
    <source>
        <dbReference type="ARBA" id="ARBA00023043"/>
    </source>
</evidence>
<evidence type="ECO:0000313" key="7">
    <source>
        <dbReference type="Proteomes" id="UP000694620"/>
    </source>
</evidence>
<dbReference type="RefSeq" id="XP_028664493.1">
    <property type="nucleotide sequence ID" value="XM_028808660.2"/>
</dbReference>
<dbReference type="InterPro" id="IPR001496">
    <property type="entry name" value="SOCS_box"/>
</dbReference>
<proteinExistence type="predicted"/>
<keyword evidence="7" id="KW-1185">Reference proteome</keyword>
<dbReference type="CTD" id="140459"/>
<dbReference type="GO" id="GO:0035556">
    <property type="term" value="P:intracellular signal transduction"/>
    <property type="evidence" value="ECO:0007669"/>
    <property type="project" value="InterPro"/>
</dbReference>
<sequence>MPFLHGFRRIIYEYQPLVDEILQALGIDDGVDSQAGRASEIDGSAYVTLREVLERESQSSLFKEGISYALFKIAETQLVNAAEMLLQYQADLSFEDPVSYYNPLHNAVLRNQAVMVETLVRHGASINKRDRIHESSPLDLASEETERLPCLRTLLDLGADVNAADRNGKTALLHALASSDGVMVHNIENIRLLLERGADANAMTRDGETALSFVVFLVKEALDGRPEDAPHIHYFCQEVAQLLLTYGADPSRCREDESSLMETCLEHFDLHFSLALQLLQGGASFFCSMHSPPCWSGFVLIFQRLCSAVQELKDNTVAAGEVIRKAESILDFVIATSPDVRIPKDFVISVENCGIHAQKILSIYARLKDLEHTPAPLKHICRLHIRQHLQLLNLKQKVEGLPLPDRLKEYLLPTLQFSEAAGTFSGCHRAHPNDTT</sequence>
<dbReference type="PROSITE" id="PS50088">
    <property type="entry name" value="ANK_REPEAT"/>
    <property type="match status" value="3"/>
</dbReference>
<reference evidence="6" key="3">
    <citation type="submission" date="2025-09" db="UniProtKB">
        <authorList>
            <consortium name="Ensembl"/>
        </authorList>
    </citation>
    <scope>IDENTIFICATION</scope>
</reference>
<evidence type="ECO:0000256" key="4">
    <source>
        <dbReference type="PROSITE-ProRule" id="PRU00023"/>
    </source>
</evidence>
<keyword evidence="3 4" id="KW-0040">ANK repeat</keyword>
<organism evidence="6 7">
    <name type="scientific">Erpetoichthys calabaricus</name>
    <name type="common">Rope fish</name>
    <name type="synonym">Calamoichthys calabaricus</name>
    <dbReference type="NCBI Taxonomy" id="27687"/>
    <lineage>
        <taxon>Eukaryota</taxon>
        <taxon>Metazoa</taxon>
        <taxon>Chordata</taxon>
        <taxon>Craniata</taxon>
        <taxon>Vertebrata</taxon>
        <taxon>Euteleostomi</taxon>
        <taxon>Actinopterygii</taxon>
        <taxon>Polypteriformes</taxon>
        <taxon>Polypteridae</taxon>
        <taxon>Erpetoichthys</taxon>
    </lineage>
</organism>
<feature type="repeat" description="ANK" evidence="4">
    <location>
        <begin position="133"/>
        <end position="166"/>
    </location>
</feature>
<name>A0A8C4SAA8_ERPCA</name>
<dbReference type="SUPFAM" id="SSF158235">
    <property type="entry name" value="SOCS box-like"/>
    <property type="match status" value="1"/>
</dbReference>
<dbReference type="InterPro" id="IPR051637">
    <property type="entry name" value="Ank_repeat_dom-contain_49"/>
</dbReference>
<dbReference type="SMART" id="SM00253">
    <property type="entry name" value="SOCS"/>
    <property type="match status" value="1"/>
</dbReference>
<gene>
    <name evidence="6" type="primary">ASB6</name>
    <name evidence="6" type="synonym">asb6</name>
</gene>
<dbReference type="AlphaFoldDB" id="A0A8C4SAA8"/>
<evidence type="ECO:0000256" key="1">
    <source>
        <dbReference type="ARBA" id="ARBA00004906"/>
    </source>
</evidence>
<evidence type="ECO:0000259" key="5">
    <source>
        <dbReference type="PROSITE" id="PS50225"/>
    </source>
</evidence>